<dbReference type="AlphaFoldDB" id="A0AAD4TGL0"/>
<comment type="caution">
    <text evidence="4">The sequence shown here is derived from an EMBL/GenBank/DDBJ whole genome shotgun (WGS) entry which is preliminary data.</text>
</comment>
<gene>
    <name evidence="4" type="ORF">MKW98_028450</name>
</gene>
<dbReference type="Pfam" id="PF02458">
    <property type="entry name" value="Transferase"/>
    <property type="match status" value="1"/>
</dbReference>
<protein>
    <submittedName>
        <fullName evidence="4">Uncharacterized protein</fullName>
    </submittedName>
</protein>
<dbReference type="EMBL" id="JAJJMB010001750">
    <property type="protein sequence ID" value="KAI3955505.1"/>
    <property type="molecule type" value="Genomic_DNA"/>
</dbReference>
<comment type="similarity">
    <text evidence="1">Belongs to the plant acyltransferase family.</text>
</comment>
<dbReference type="PANTHER" id="PTHR31623">
    <property type="entry name" value="F21J9.9"/>
    <property type="match status" value="1"/>
</dbReference>
<dbReference type="PANTHER" id="PTHR31623:SF17">
    <property type="entry name" value="F21J9.9"/>
    <property type="match status" value="1"/>
</dbReference>
<dbReference type="Gene3D" id="3.30.559.10">
    <property type="entry name" value="Chloramphenicol acetyltransferase-like domain"/>
    <property type="match status" value="1"/>
</dbReference>
<sequence length="131" mass="15128">MVPKLPKNSFGNLVVLTDAFRDVVKKIDREYIEALQSTDLLLNSILKLLEHYLNRHTLMMNFTSWCRFPLYETDFGWGKPIWVSTCTIPTKNVIVLMDSNSFGDEIEAYVTLTGEDMVEFEHHDELLALVS</sequence>
<evidence type="ECO:0000313" key="4">
    <source>
        <dbReference type="EMBL" id="KAI3955505.1"/>
    </source>
</evidence>
<dbReference type="Proteomes" id="UP001202328">
    <property type="component" value="Unassembled WGS sequence"/>
</dbReference>
<accession>A0AAD4TGL0</accession>
<keyword evidence="2" id="KW-0808">Transferase</keyword>
<organism evidence="4 5">
    <name type="scientific">Papaver atlanticum</name>
    <dbReference type="NCBI Taxonomy" id="357466"/>
    <lineage>
        <taxon>Eukaryota</taxon>
        <taxon>Viridiplantae</taxon>
        <taxon>Streptophyta</taxon>
        <taxon>Embryophyta</taxon>
        <taxon>Tracheophyta</taxon>
        <taxon>Spermatophyta</taxon>
        <taxon>Magnoliopsida</taxon>
        <taxon>Ranunculales</taxon>
        <taxon>Papaveraceae</taxon>
        <taxon>Papaveroideae</taxon>
        <taxon>Papaver</taxon>
    </lineage>
</organism>
<evidence type="ECO:0000256" key="1">
    <source>
        <dbReference type="ARBA" id="ARBA00009861"/>
    </source>
</evidence>
<name>A0AAD4TGL0_9MAGN</name>
<keyword evidence="3" id="KW-0012">Acyltransferase</keyword>
<keyword evidence="5" id="KW-1185">Reference proteome</keyword>
<evidence type="ECO:0000256" key="3">
    <source>
        <dbReference type="ARBA" id="ARBA00023315"/>
    </source>
</evidence>
<evidence type="ECO:0000256" key="2">
    <source>
        <dbReference type="ARBA" id="ARBA00022679"/>
    </source>
</evidence>
<dbReference type="GO" id="GO:0016746">
    <property type="term" value="F:acyltransferase activity"/>
    <property type="evidence" value="ECO:0007669"/>
    <property type="project" value="UniProtKB-KW"/>
</dbReference>
<dbReference type="InterPro" id="IPR023213">
    <property type="entry name" value="CAT-like_dom_sf"/>
</dbReference>
<proteinExistence type="inferred from homology"/>
<evidence type="ECO:0000313" key="5">
    <source>
        <dbReference type="Proteomes" id="UP001202328"/>
    </source>
</evidence>
<reference evidence="4" key="1">
    <citation type="submission" date="2022-04" db="EMBL/GenBank/DDBJ databases">
        <title>A functionally conserved STORR gene fusion in Papaver species that diverged 16.8 million years ago.</title>
        <authorList>
            <person name="Catania T."/>
        </authorList>
    </citation>
    <scope>NUCLEOTIDE SEQUENCE</scope>
    <source>
        <strain evidence="4">S-188037</strain>
    </source>
</reference>